<dbReference type="AlphaFoldDB" id="A0A1Y2BDY5"/>
<dbReference type="PANTHER" id="PTHR43391:SF14">
    <property type="entry name" value="DEHYDROGENASE_REDUCTASE SDR FAMILY PROTEIN 7-LIKE"/>
    <property type="match status" value="1"/>
</dbReference>
<evidence type="ECO:0000256" key="4">
    <source>
        <dbReference type="SAM" id="SignalP"/>
    </source>
</evidence>
<name>A0A1Y2BDY5_9TREE</name>
<comment type="caution">
    <text evidence="5">The sequence shown here is derived from an EMBL/GenBank/DDBJ whole genome shotgun (WGS) entry which is preliminary data.</text>
</comment>
<dbReference type="STRING" id="71784.A0A1Y2BDY5"/>
<feature type="chain" id="PRO_5013118843" description="Short-chain dehydrogenase" evidence="4">
    <location>
        <begin position="23"/>
        <end position="367"/>
    </location>
</feature>
<evidence type="ECO:0000313" key="6">
    <source>
        <dbReference type="Proteomes" id="UP000193986"/>
    </source>
</evidence>
<accession>A0A1Y2BDY5</accession>
<dbReference type="InterPro" id="IPR036291">
    <property type="entry name" value="NAD(P)-bd_dom_sf"/>
</dbReference>
<evidence type="ECO:0000256" key="3">
    <source>
        <dbReference type="ARBA" id="ARBA00023002"/>
    </source>
</evidence>
<dbReference type="Proteomes" id="UP000193986">
    <property type="component" value="Unassembled WGS sequence"/>
</dbReference>
<dbReference type="GO" id="GO:0005829">
    <property type="term" value="C:cytosol"/>
    <property type="evidence" value="ECO:0007669"/>
    <property type="project" value="TreeGrafter"/>
</dbReference>
<dbReference type="PRINTS" id="PR00081">
    <property type="entry name" value="GDHRDH"/>
</dbReference>
<evidence type="ECO:0000313" key="5">
    <source>
        <dbReference type="EMBL" id="ORY33048.1"/>
    </source>
</evidence>
<evidence type="ECO:0000256" key="2">
    <source>
        <dbReference type="ARBA" id="ARBA00022857"/>
    </source>
</evidence>
<dbReference type="Gene3D" id="3.40.50.720">
    <property type="entry name" value="NAD(P)-binding Rossmann-like Domain"/>
    <property type="match status" value="1"/>
</dbReference>
<dbReference type="InterPro" id="IPR002347">
    <property type="entry name" value="SDR_fam"/>
</dbReference>
<reference evidence="5 6" key="1">
    <citation type="submission" date="2016-07" db="EMBL/GenBank/DDBJ databases">
        <title>Pervasive Adenine N6-methylation of Active Genes in Fungi.</title>
        <authorList>
            <consortium name="DOE Joint Genome Institute"/>
            <person name="Mondo S.J."/>
            <person name="Dannebaum R.O."/>
            <person name="Kuo R.C."/>
            <person name="Labutti K."/>
            <person name="Haridas S."/>
            <person name="Kuo A."/>
            <person name="Salamov A."/>
            <person name="Ahrendt S.R."/>
            <person name="Lipzen A."/>
            <person name="Sullivan W."/>
            <person name="Andreopoulos W.B."/>
            <person name="Clum A."/>
            <person name="Lindquist E."/>
            <person name="Daum C."/>
            <person name="Ramamoorthy G.K."/>
            <person name="Gryganskyi A."/>
            <person name="Culley D."/>
            <person name="Magnuson J.K."/>
            <person name="James T.Y."/>
            <person name="O'Malley M.A."/>
            <person name="Stajich J.E."/>
            <person name="Spatafora J.W."/>
            <person name="Visel A."/>
            <person name="Grigoriev I.V."/>
        </authorList>
    </citation>
    <scope>NUCLEOTIDE SEQUENCE [LARGE SCALE GENOMIC DNA]</scope>
    <source>
        <strain evidence="5 6">68-887.2</strain>
    </source>
</reference>
<evidence type="ECO:0008006" key="7">
    <source>
        <dbReference type="Google" id="ProtNLM"/>
    </source>
</evidence>
<dbReference type="SUPFAM" id="SSF51735">
    <property type="entry name" value="NAD(P)-binding Rossmann-fold domains"/>
    <property type="match status" value="1"/>
</dbReference>
<keyword evidence="2" id="KW-0521">NADP</keyword>
<dbReference type="InParanoid" id="A0A1Y2BDY5"/>
<dbReference type="OrthoDB" id="37659at2759"/>
<dbReference type="Pfam" id="PF00106">
    <property type="entry name" value="adh_short"/>
    <property type="match status" value="2"/>
</dbReference>
<keyword evidence="6" id="KW-1185">Reference proteome</keyword>
<dbReference type="PANTHER" id="PTHR43391">
    <property type="entry name" value="RETINOL DEHYDROGENASE-RELATED"/>
    <property type="match status" value="1"/>
</dbReference>
<evidence type="ECO:0000256" key="1">
    <source>
        <dbReference type="ARBA" id="ARBA00006484"/>
    </source>
</evidence>
<keyword evidence="3" id="KW-0560">Oxidoreductase</keyword>
<comment type="similarity">
    <text evidence="1">Belongs to the short-chain dehydrogenases/reductases (SDR) family.</text>
</comment>
<feature type="signal peptide" evidence="4">
    <location>
        <begin position="1"/>
        <end position="22"/>
    </location>
</feature>
<protein>
    <recommendedName>
        <fullName evidence="7">Short-chain dehydrogenase</fullName>
    </recommendedName>
</protein>
<gene>
    <name evidence="5" type="ORF">BCR39DRAFT_520919</name>
</gene>
<dbReference type="GO" id="GO:0016491">
    <property type="term" value="F:oxidoreductase activity"/>
    <property type="evidence" value="ECO:0007669"/>
    <property type="project" value="UniProtKB-KW"/>
</dbReference>
<proteinExistence type="inferred from homology"/>
<organism evidence="5 6">
    <name type="scientific">Naematelia encephala</name>
    <dbReference type="NCBI Taxonomy" id="71784"/>
    <lineage>
        <taxon>Eukaryota</taxon>
        <taxon>Fungi</taxon>
        <taxon>Dikarya</taxon>
        <taxon>Basidiomycota</taxon>
        <taxon>Agaricomycotina</taxon>
        <taxon>Tremellomycetes</taxon>
        <taxon>Tremellales</taxon>
        <taxon>Naemateliaceae</taxon>
        <taxon>Naematelia</taxon>
    </lineage>
</organism>
<dbReference type="EMBL" id="MCFC01000007">
    <property type="protein sequence ID" value="ORY33048.1"/>
    <property type="molecule type" value="Genomic_DNA"/>
</dbReference>
<sequence>MTSKLWLLLALPVLLRLLRVKPKRSREAIIPPRDERVVLLGASSGIGRDLAHAYARRGARICIVARRADALASVKNECIELGLSEDKILLVQADMTSASDLVQLRTEISKAWGGLDTLHILAGVPSTTTLHDLSGVSLSNSASPASTKRIFSSSSFVPTPIDGLPSLDGLENVAKEARACAEINYVGTVLSLACFLPLLASSSISPALHHLSSVAADVPAPVRTIYSATKAAALMAVESCRVECEGCGVRFFSLLPGTIDNGFRLKTSTAQTGGRDELVLPIRHNWERLLLEPSTVIDSILYHLSLNPTPQPLIPIYPLSKITALSQPPKALVHLPWQYRMAFWMRDTPFGWGYLEKNARRKYGLPP</sequence>
<keyword evidence="4" id="KW-0732">Signal</keyword>